<gene>
    <name evidence="2" type="ORF">N7456_003439</name>
</gene>
<evidence type="ECO:0000256" key="1">
    <source>
        <dbReference type="SAM" id="MobiDB-lite"/>
    </source>
</evidence>
<feature type="region of interest" description="Disordered" evidence="1">
    <location>
        <begin position="44"/>
        <end position="108"/>
    </location>
</feature>
<evidence type="ECO:0000313" key="3">
    <source>
        <dbReference type="Proteomes" id="UP001149165"/>
    </source>
</evidence>
<name>A0A9W9FUR0_9EURO</name>
<comment type="caution">
    <text evidence="2">The sequence shown here is derived from an EMBL/GenBank/DDBJ whole genome shotgun (WGS) entry which is preliminary data.</text>
</comment>
<accession>A0A9W9FUR0</accession>
<dbReference type="AlphaFoldDB" id="A0A9W9FUR0"/>
<feature type="compositionally biased region" description="Acidic residues" evidence="1">
    <location>
        <begin position="76"/>
        <end position="85"/>
    </location>
</feature>
<feature type="compositionally biased region" description="Basic and acidic residues" evidence="1">
    <location>
        <begin position="64"/>
        <end position="73"/>
    </location>
</feature>
<protein>
    <submittedName>
        <fullName evidence="2">Uncharacterized protein</fullName>
    </submittedName>
</protein>
<dbReference type="EMBL" id="JAPQKH010000003">
    <property type="protein sequence ID" value="KAJ5106764.1"/>
    <property type="molecule type" value="Genomic_DNA"/>
</dbReference>
<sequence>MGCFRQMFRCFKAPFTRREERGIEIGPPTNFRKEELPACFSDAESVISPSQNATERPILTKNLQHVDVERRPGSDNGEERDDDRDDGSPAINGGQDSDSCTCNEHPNSKPRILERLRLNRWFRSVQRDDHSQDHGI</sequence>
<reference evidence="2" key="2">
    <citation type="journal article" date="2023" name="IMA Fungus">
        <title>Comparative genomic study of the Penicillium genus elucidates a diverse pangenome and 15 lateral gene transfer events.</title>
        <authorList>
            <person name="Petersen C."/>
            <person name="Sorensen T."/>
            <person name="Nielsen M.R."/>
            <person name="Sondergaard T.E."/>
            <person name="Sorensen J.L."/>
            <person name="Fitzpatrick D.A."/>
            <person name="Frisvad J.C."/>
            <person name="Nielsen K.L."/>
        </authorList>
    </citation>
    <scope>NUCLEOTIDE SEQUENCE</scope>
    <source>
        <strain evidence="2">IBT 30069</strain>
    </source>
</reference>
<keyword evidence="3" id="KW-1185">Reference proteome</keyword>
<evidence type="ECO:0000313" key="2">
    <source>
        <dbReference type="EMBL" id="KAJ5106764.1"/>
    </source>
</evidence>
<reference evidence="2" key="1">
    <citation type="submission" date="2022-11" db="EMBL/GenBank/DDBJ databases">
        <authorList>
            <person name="Petersen C."/>
        </authorList>
    </citation>
    <scope>NUCLEOTIDE SEQUENCE</scope>
    <source>
        <strain evidence="2">IBT 30069</strain>
    </source>
</reference>
<organism evidence="2 3">
    <name type="scientific">Penicillium angulare</name>
    <dbReference type="NCBI Taxonomy" id="116970"/>
    <lineage>
        <taxon>Eukaryota</taxon>
        <taxon>Fungi</taxon>
        <taxon>Dikarya</taxon>
        <taxon>Ascomycota</taxon>
        <taxon>Pezizomycotina</taxon>
        <taxon>Eurotiomycetes</taxon>
        <taxon>Eurotiomycetidae</taxon>
        <taxon>Eurotiales</taxon>
        <taxon>Aspergillaceae</taxon>
        <taxon>Penicillium</taxon>
    </lineage>
</organism>
<feature type="compositionally biased region" description="Polar residues" evidence="1">
    <location>
        <begin position="94"/>
        <end position="105"/>
    </location>
</feature>
<dbReference type="Proteomes" id="UP001149165">
    <property type="component" value="Unassembled WGS sequence"/>
</dbReference>
<proteinExistence type="predicted"/>
<dbReference type="OrthoDB" id="4154127at2759"/>